<dbReference type="STRING" id="201973.SAMN04488025_11117"/>
<dbReference type="RefSeq" id="WP_092037674.1">
    <property type="nucleotide sequence ID" value="NZ_FOOK01000011.1"/>
</dbReference>
<dbReference type="PANTHER" id="PTHR28004:SF2">
    <property type="entry name" value="D-SERINE DEHYDRATASE"/>
    <property type="match status" value="1"/>
</dbReference>
<dbReference type="Proteomes" id="UP000198661">
    <property type="component" value="Unassembled WGS sequence"/>
</dbReference>
<dbReference type="InterPro" id="IPR029066">
    <property type="entry name" value="PLP-binding_barrel"/>
</dbReference>
<dbReference type="Pfam" id="PF01168">
    <property type="entry name" value="Ala_racemase_N"/>
    <property type="match status" value="1"/>
</dbReference>
<dbReference type="AlphaFoldDB" id="A0A1I2N5Q9"/>
<evidence type="ECO:0000313" key="2">
    <source>
        <dbReference type="EMBL" id="SFF98169.1"/>
    </source>
</evidence>
<evidence type="ECO:0000259" key="1">
    <source>
        <dbReference type="Pfam" id="PF01168"/>
    </source>
</evidence>
<protein>
    <submittedName>
        <fullName evidence="2">D-serine deaminase, pyridoxal phosphate-dependent</fullName>
    </submittedName>
</protein>
<dbReference type="GO" id="GO:0008721">
    <property type="term" value="F:D-serine ammonia-lyase activity"/>
    <property type="evidence" value="ECO:0007669"/>
    <property type="project" value="TreeGrafter"/>
</dbReference>
<dbReference type="InterPro" id="IPR051466">
    <property type="entry name" value="D-amino_acid_metab_enzyme"/>
</dbReference>
<reference evidence="3" key="1">
    <citation type="submission" date="2016-10" db="EMBL/GenBank/DDBJ databases">
        <authorList>
            <person name="Varghese N."/>
            <person name="Submissions S."/>
        </authorList>
    </citation>
    <scope>NUCLEOTIDE SEQUENCE [LARGE SCALE GENOMIC DNA]</scope>
    <source>
        <strain evidence="3">DSM 44945</strain>
    </source>
</reference>
<feature type="domain" description="Alanine racemase N-terminal" evidence="1">
    <location>
        <begin position="24"/>
        <end position="269"/>
    </location>
</feature>
<proteinExistence type="predicted"/>
<dbReference type="EMBL" id="FOOK01000011">
    <property type="protein sequence ID" value="SFF98169.1"/>
    <property type="molecule type" value="Genomic_DNA"/>
</dbReference>
<organism evidence="2 3">
    <name type="scientific">Planifilum fulgidum</name>
    <dbReference type="NCBI Taxonomy" id="201973"/>
    <lineage>
        <taxon>Bacteria</taxon>
        <taxon>Bacillati</taxon>
        <taxon>Bacillota</taxon>
        <taxon>Bacilli</taxon>
        <taxon>Bacillales</taxon>
        <taxon>Thermoactinomycetaceae</taxon>
        <taxon>Planifilum</taxon>
    </lineage>
</organism>
<dbReference type="InterPro" id="IPR001608">
    <property type="entry name" value="Ala_racemase_N"/>
</dbReference>
<dbReference type="Gene3D" id="3.20.20.10">
    <property type="entry name" value="Alanine racemase"/>
    <property type="match status" value="1"/>
</dbReference>
<dbReference type="CDD" id="cd06813">
    <property type="entry name" value="PLPDE_III_DSD_D-TA_like_2"/>
    <property type="match status" value="1"/>
</dbReference>
<accession>A0A1I2N5Q9</accession>
<sequence>MIKRDYETYRRAFEGVPKPFAYLDLDLLSENIRSIAEKCGDKTLRLASKSLRSVRVIQFVLQASDRFRGVMCFTVPEALYLAEQGLDDLLVGYPAWEPEHLRQAARKIADGRRITLMADSAEHIDHLEAIARETGVRIPVCLDIDMSVSYPGLHFGVRRSPLRTKEETLALARRIASSPHLLLDGLMGYEAQIAGVGDRYPGAWARNLLVRLLKRHSVRVVAERRAEMVQAVRELGIPLRFVNGGGTGSLATTARDPSVTEVTVGSGLYAPVLFDYYRDFRYQPAAGFAIEIVRRPRPGVYTCAGGGYVASGAAGRDKLPMPYLPEGTRLLPLEGAGEVQTPVRYEGPVALNLGDPVFLRHAKAGELCERFDRLHLFSEGRIVGEATTYRGDGRCFL</sequence>
<name>A0A1I2N5Q9_9BACL</name>
<dbReference type="PANTHER" id="PTHR28004">
    <property type="entry name" value="ZGC:162816-RELATED"/>
    <property type="match status" value="1"/>
</dbReference>
<gene>
    <name evidence="2" type="ORF">SAMN04488025_11117</name>
</gene>
<dbReference type="SUPFAM" id="SSF51419">
    <property type="entry name" value="PLP-binding barrel"/>
    <property type="match status" value="1"/>
</dbReference>
<dbReference type="GO" id="GO:0036088">
    <property type="term" value="P:D-serine catabolic process"/>
    <property type="evidence" value="ECO:0007669"/>
    <property type="project" value="TreeGrafter"/>
</dbReference>
<dbReference type="OrthoDB" id="2445260at2"/>
<keyword evidence="3" id="KW-1185">Reference proteome</keyword>
<evidence type="ECO:0000313" key="3">
    <source>
        <dbReference type="Proteomes" id="UP000198661"/>
    </source>
</evidence>